<dbReference type="RefSeq" id="WP_100342012.1">
    <property type="nucleotide sequence ID" value="NZ_PGFJ01000002.1"/>
</dbReference>
<feature type="transmembrane region" description="Helical" evidence="1">
    <location>
        <begin position="213"/>
        <end position="232"/>
    </location>
</feature>
<sequence length="436" mass="49157">MPTKKLKYTIFNIILLAGLSVLLAGAAFCGYKLQQISAERVQVKEDYALSNSVTFGLFSVDEWSDRISGLISGKIDDYHITPKQRKDIRKAVSNELHTLIAKTIREFNKPKKGLGNKLKKIAFNILVDSAELQAQVPPFTNLIVAKITSRKSEERLKTIAGSKVDQLVDQIYDSTRVANYAVTQYVYKKYKVSDPENFNKQIRLRELELTNMLIRYVCVMLGCVTLALLLWLAMRKHVELQVALFVFSLAFAFVLLFVGTTLPLIEVDARIDSMKLLIMDNTLEFKNQVLFYQSKSIVGIVNTLMSQRKPDTIVVGALIMLFVLALPLLRLIAQGIYVLSTKKIARHPVIRYMTFELGKWDMADVMVVGVLMTYMGLNGILKSQLSSLNIRTEGLQIFTDNGTSLQPGYFIFAGYVGFAALLAFILKRVSPHDNFK</sequence>
<dbReference type="EMBL" id="PGFJ01000002">
    <property type="protein sequence ID" value="PJJ79694.1"/>
    <property type="molecule type" value="Genomic_DNA"/>
</dbReference>
<feature type="transmembrane region" description="Helical" evidence="1">
    <location>
        <begin position="244"/>
        <end position="265"/>
    </location>
</feature>
<proteinExistence type="predicted"/>
<dbReference type="Proteomes" id="UP000242687">
    <property type="component" value="Unassembled WGS sequence"/>
</dbReference>
<dbReference type="Pfam" id="PF04403">
    <property type="entry name" value="PqiA"/>
    <property type="match status" value="1"/>
</dbReference>
<comment type="caution">
    <text evidence="2">The sequence shown here is derived from an EMBL/GenBank/DDBJ whole genome shotgun (WGS) entry which is preliminary data.</text>
</comment>
<reference evidence="2 3" key="1">
    <citation type="submission" date="2017-11" db="EMBL/GenBank/DDBJ databases">
        <title>Genomic Encyclopedia of Archaeal and Bacterial Type Strains, Phase II (KMG-II): From Individual Species to Whole Genera.</title>
        <authorList>
            <person name="Goeker M."/>
        </authorList>
    </citation>
    <scope>NUCLEOTIDE SEQUENCE [LARGE SCALE GENOMIC DNA]</scope>
    <source>
        <strain evidence="2 3">DSM 28175</strain>
    </source>
</reference>
<accession>A0A2H9VMY7</accession>
<keyword evidence="1" id="KW-0472">Membrane</keyword>
<evidence type="ECO:0000256" key="1">
    <source>
        <dbReference type="SAM" id="Phobius"/>
    </source>
</evidence>
<evidence type="ECO:0000313" key="3">
    <source>
        <dbReference type="Proteomes" id="UP000242687"/>
    </source>
</evidence>
<dbReference type="AlphaFoldDB" id="A0A2H9VMY7"/>
<evidence type="ECO:0000313" key="2">
    <source>
        <dbReference type="EMBL" id="PJJ79694.1"/>
    </source>
</evidence>
<feature type="transmembrane region" description="Helical" evidence="1">
    <location>
        <begin position="313"/>
        <end position="339"/>
    </location>
</feature>
<keyword evidence="1" id="KW-1133">Transmembrane helix</keyword>
<gene>
    <name evidence="2" type="ORF">CLV57_2831</name>
</gene>
<keyword evidence="3" id="KW-1185">Reference proteome</keyword>
<feature type="transmembrane region" description="Helical" evidence="1">
    <location>
        <begin position="408"/>
        <end position="426"/>
    </location>
</feature>
<feature type="transmembrane region" description="Helical" evidence="1">
    <location>
        <begin position="360"/>
        <end position="381"/>
    </location>
</feature>
<dbReference type="OrthoDB" id="9800207at2"/>
<name>A0A2H9VMY7_9SPHI</name>
<protein>
    <submittedName>
        <fullName evidence="2">Paraquat-inducible protein A</fullName>
    </submittedName>
</protein>
<dbReference type="InterPro" id="IPR007498">
    <property type="entry name" value="PqiA-like"/>
</dbReference>
<keyword evidence="1" id="KW-0812">Transmembrane</keyword>
<organism evidence="2 3">
    <name type="scientific">Mucilaginibacter auburnensis</name>
    <dbReference type="NCBI Taxonomy" id="1457233"/>
    <lineage>
        <taxon>Bacteria</taxon>
        <taxon>Pseudomonadati</taxon>
        <taxon>Bacteroidota</taxon>
        <taxon>Sphingobacteriia</taxon>
        <taxon>Sphingobacteriales</taxon>
        <taxon>Sphingobacteriaceae</taxon>
        <taxon>Mucilaginibacter</taxon>
    </lineage>
</organism>